<name>A0A163MTN2_ABSGL</name>
<protein>
    <submittedName>
        <fullName evidence="2">Uncharacterized protein</fullName>
    </submittedName>
</protein>
<organism evidence="2">
    <name type="scientific">Absidia glauca</name>
    <name type="common">Pin mould</name>
    <dbReference type="NCBI Taxonomy" id="4829"/>
    <lineage>
        <taxon>Eukaryota</taxon>
        <taxon>Fungi</taxon>
        <taxon>Fungi incertae sedis</taxon>
        <taxon>Mucoromycota</taxon>
        <taxon>Mucoromycotina</taxon>
        <taxon>Mucoromycetes</taxon>
        <taxon>Mucorales</taxon>
        <taxon>Cunninghamellaceae</taxon>
        <taxon>Absidia</taxon>
    </lineage>
</organism>
<gene>
    <name evidence="2" type="primary">ABSGL_14224.1 scaffold 14385</name>
</gene>
<feature type="region of interest" description="Disordered" evidence="1">
    <location>
        <begin position="125"/>
        <end position="158"/>
    </location>
</feature>
<proteinExistence type="predicted"/>
<evidence type="ECO:0000256" key="1">
    <source>
        <dbReference type="SAM" id="MobiDB-lite"/>
    </source>
</evidence>
<dbReference type="OrthoDB" id="2363105at2759"/>
<accession>A0A163MTN2</accession>
<dbReference type="EMBL" id="LT554895">
    <property type="protein sequence ID" value="SAM08561.1"/>
    <property type="molecule type" value="Genomic_DNA"/>
</dbReference>
<sequence>MPFQYPQTHGKPYNGTNQCIMQNKRELISIFALVVINQSTKRRMHDDEEDNDITTTRDQVSAMRMCKTCHDRLNDLHFALSLSLSLAKGTTTKRLNDLSQQFNPNNAPPKPEITLPSLTFASPDYRPPPRPDALWLQPVPSSTSTPMMEDDSTDEDDVLPNPSYNNTLTEKQQTTTTNGFEWVMTD</sequence>
<dbReference type="InParanoid" id="A0A163MTN2"/>
<evidence type="ECO:0000313" key="3">
    <source>
        <dbReference type="Proteomes" id="UP000078561"/>
    </source>
</evidence>
<keyword evidence="3" id="KW-1185">Reference proteome</keyword>
<evidence type="ECO:0000313" key="2">
    <source>
        <dbReference type="EMBL" id="SAM08561.1"/>
    </source>
</evidence>
<dbReference type="Proteomes" id="UP000078561">
    <property type="component" value="Unassembled WGS sequence"/>
</dbReference>
<feature type="compositionally biased region" description="Acidic residues" evidence="1">
    <location>
        <begin position="148"/>
        <end position="158"/>
    </location>
</feature>
<dbReference type="AlphaFoldDB" id="A0A163MTN2"/>
<reference evidence="2" key="1">
    <citation type="submission" date="2016-04" db="EMBL/GenBank/DDBJ databases">
        <authorList>
            <person name="Evans L.H."/>
            <person name="Alamgir A."/>
            <person name="Owens N."/>
            <person name="Weber N.D."/>
            <person name="Virtaneva K."/>
            <person name="Barbian K."/>
            <person name="Babar A."/>
            <person name="Rosenke K."/>
        </authorList>
    </citation>
    <scope>NUCLEOTIDE SEQUENCE [LARGE SCALE GENOMIC DNA]</scope>
    <source>
        <strain evidence="2">CBS 101.48</strain>
    </source>
</reference>